<protein>
    <submittedName>
        <fullName evidence="1">Uncharacterized protein</fullName>
    </submittedName>
</protein>
<evidence type="ECO:0000313" key="2">
    <source>
        <dbReference type="Proteomes" id="UP000177165"/>
    </source>
</evidence>
<name>A0A1G2AP87_9BACT</name>
<sequence>MGDTLSGCTLNSGTVQPAFFLWNCPIAGGNHQAEDAVILAFELKRFKEQIASEEKELIDIAAELEWDVYLQLKQGYDSGEIAKDLKKTTNHIAQIIFRLRRKAPPERFPCLQCFLERRK</sequence>
<dbReference type="AlphaFoldDB" id="A0A1G2AP87"/>
<dbReference type="EMBL" id="MHKB01000012">
    <property type="protein sequence ID" value="OGY78724.1"/>
    <property type="molecule type" value="Genomic_DNA"/>
</dbReference>
<proteinExistence type="predicted"/>
<accession>A0A1G2AP87</accession>
<evidence type="ECO:0000313" key="1">
    <source>
        <dbReference type="EMBL" id="OGY78724.1"/>
    </source>
</evidence>
<gene>
    <name evidence="1" type="ORF">A3B74_02945</name>
</gene>
<dbReference type="Proteomes" id="UP000177165">
    <property type="component" value="Unassembled WGS sequence"/>
</dbReference>
<reference evidence="1 2" key="1">
    <citation type="journal article" date="2016" name="Nat. Commun.">
        <title>Thousands of microbial genomes shed light on interconnected biogeochemical processes in an aquifer system.</title>
        <authorList>
            <person name="Anantharaman K."/>
            <person name="Brown C.T."/>
            <person name="Hug L.A."/>
            <person name="Sharon I."/>
            <person name="Castelle C.J."/>
            <person name="Probst A.J."/>
            <person name="Thomas B.C."/>
            <person name="Singh A."/>
            <person name="Wilkins M.J."/>
            <person name="Karaoz U."/>
            <person name="Brodie E.L."/>
            <person name="Williams K.H."/>
            <person name="Hubbard S.S."/>
            <person name="Banfield J.F."/>
        </authorList>
    </citation>
    <scope>NUCLEOTIDE SEQUENCE [LARGE SCALE GENOMIC DNA]</scope>
</reference>
<comment type="caution">
    <text evidence="1">The sequence shown here is derived from an EMBL/GenBank/DDBJ whole genome shotgun (WGS) entry which is preliminary data.</text>
</comment>
<organism evidence="1 2">
    <name type="scientific">Candidatus Kerfeldbacteria bacterium RIFCSPHIGHO2_02_FULL_42_14</name>
    <dbReference type="NCBI Taxonomy" id="1798540"/>
    <lineage>
        <taxon>Bacteria</taxon>
        <taxon>Candidatus Kerfeldiibacteriota</taxon>
    </lineage>
</organism>